<comment type="caution">
    <text evidence="2">The sequence shown here is derived from an EMBL/GenBank/DDBJ whole genome shotgun (WGS) entry which is preliminary data.</text>
</comment>
<dbReference type="GO" id="GO:0008929">
    <property type="term" value="F:methylglyoxal synthase activity"/>
    <property type="evidence" value="ECO:0007669"/>
    <property type="project" value="UniProtKB-EC"/>
</dbReference>
<proteinExistence type="predicted"/>
<name>A0ABU3RLN7_9BACL</name>
<dbReference type="PROSITE" id="PS51855">
    <property type="entry name" value="MGS"/>
    <property type="match status" value="1"/>
</dbReference>
<dbReference type="EC" id="4.2.3.3" evidence="2"/>
<organism evidence="2 3">
    <name type="scientific">Paenibacillus violae</name>
    <dbReference type="NCBI Taxonomy" id="3077234"/>
    <lineage>
        <taxon>Bacteria</taxon>
        <taxon>Bacillati</taxon>
        <taxon>Bacillota</taxon>
        <taxon>Bacilli</taxon>
        <taxon>Bacillales</taxon>
        <taxon>Paenibacillaceae</taxon>
        <taxon>Paenibacillus</taxon>
    </lineage>
</organism>
<evidence type="ECO:0000259" key="1">
    <source>
        <dbReference type="PROSITE" id="PS51855"/>
    </source>
</evidence>
<dbReference type="Pfam" id="PF02142">
    <property type="entry name" value="MGS"/>
    <property type="match status" value="1"/>
</dbReference>
<dbReference type="SMART" id="SM00851">
    <property type="entry name" value="MGS"/>
    <property type="match status" value="1"/>
</dbReference>
<reference evidence="2 3" key="1">
    <citation type="submission" date="2023-10" db="EMBL/GenBank/DDBJ databases">
        <title>Paenibacillus strain PFR10 Genome sequencing and assembly.</title>
        <authorList>
            <person name="Kim I."/>
        </authorList>
    </citation>
    <scope>NUCLEOTIDE SEQUENCE [LARGE SCALE GENOMIC DNA]</scope>
    <source>
        <strain evidence="2 3">PFR10</strain>
    </source>
</reference>
<dbReference type="NCBIfam" id="NF003559">
    <property type="entry name" value="PRK05234.1"/>
    <property type="match status" value="1"/>
</dbReference>
<dbReference type="PANTHER" id="PTHR30492">
    <property type="entry name" value="METHYLGLYOXAL SYNTHASE"/>
    <property type="match status" value="1"/>
</dbReference>
<feature type="domain" description="MGS-like" evidence="1">
    <location>
        <begin position="1"/>
        <end position="142"/>
    </location>
</feature>
<keyword evidence="3" id="KW-1185">Reference proteome</keyword>
<dbReference type="PANTHER" id="PTHR30492:SF0">
    <property type="entry name" value="METHYLGLYOXAL SYNTHASE"/>
    <property type="match status" value="1"/>
</dbReference>
<dbReference type="InterPro" id="IPR036914">
    <property type="entry name" value="MGS-like_dom_sf"/>
</dbReference>
<dbReference type="InterPro" id="IPR004363">
    <property type="entry name" value="Methylgl_synth"/>
</dbReference>
<keyword evidence="2" id="KW-0456">Lyase</keyword>
<sequence length="142" mass="16311">MSLHITLNAHKSKSEEMVDFAIAYEHELQNHQLYVTGSIARRIKENTNLMITPYMSGPMSGDQIVALIAMNQIDLIVLLRDPLIAQPHEPYITELLRIADLHSISVATNMATEELLVKAIERDDFSWRELIQKRYPELGPWE</sequence>
<gene>
    <name evidence="2" type="ORF">RQP52_27030</name>
</gene>
<dbReference type="SUPFAM" id="SSF52335">
    <property type="entry name" value="Methylglyoxal synthase-like"/>
    <property type="match status" value="1"/>
</dbReference>
<dbReference type="Gene3D" id="3.40.50.1380">
    <property type="entry name" value="Methylglyoxal synthase-like domain"/>
    <property type="match status" value="1"/>
</dbReference>
<evidence type="ECO:0000313" key="2">
    <source>
        <dbReference type="EMBL" id="MDU0204747.1"/>
    </source>
</evidence>
<dbReference type="InterPro" id="IPR011607">
    <property type="entry name" value="MGS-like_dom"/>
</dbReference>
<accession>A0ABU3RLN7</accession>
<evidence type="ECO:0000313" key="3">
    <source>
        <dbReference type="Proteomes" id="UP001260980"/>
    </source>
</evidence>
<protein>
    <submittedName>
        <fullName evidence="2">Methylglyoxal synthase</fullName>
        <ecNumber evidence="2">4.2.3.3</ecNumber>
    </submittedName>
</protein>
<dbReference type="EMBL" id="JAWCUD010000011">
    <property type="protein sequence ID" value="MDU0204747.1"/>
    <property type="molecule type" value="Genomic_DNA"/>
</dbReference>
<dbReference type="Proteomes" id="UP001260980">
    <property type="component" value="Unassembled WGS sequence"/>
</dbReference>
<dbReference type="RefSeq" id="WP_315954724.1">
    <property type="nucleotide sequence ID" value="NZ_JAWCUD010000011.1"/>
</dbReference>